<feature type="transmembrane region" description="Helical" evidence="2">
    <location>
        <begin position="21"/>
        <end position="43"/>
    </location>
</feature>
<feature type="coiled-coil region" evidence="1">
    <location>
        <begin position="202"/>
        <end position="236"/>
    </location>
</feature>
<geneLocation type="plasmid" evidence="3 4">
    <name>pl78</name>
</geneLocation>
<dbReference type="SUPFAM" id="SSF46785">
    <property type="entry name" value="Winged helix' DNA-binding domain"/>
    <property type="match status" value="1"/>
</dbReference>
<feature type="transmembrane region" description="Helical" evidence="2">
    <location>
        <begin position="100"/>
        <end position="124"/>
    </location>
</feature>
<keyword evidence="2" id="KW-0472">Membrane</keyword>
<name>A0A2S1LYA2_9SPIR</name>
<evidence type="ECO:0000313" key="3">
    <source>
        <dbReference type="EMBL" id="AWG43273.1"/>
    </source>
</evidence>
<gene>
    <name evidence="3" type="ORF">CR532_04565</name>
</gene>
<evidence type="ECO:0000313" key="4">
    <source>
        <dbReference type="Proteomes" id="UP000244655"/>
    </source>
</evidence>
<protein>
    <submittedName>
        <fullName evidence="3">Uncharacterized protein</fullName>
    </submittedName>
</protein>
<dbReference type="RefSeq" id="WP_108729668.1">
    <property type="nucleotide sequence ID" value="NZ_CP025786.1"/>
</dbReference>
<dbReference type="Proteomes" id="UP000244655">
    <property type="component" value="Plasmid pl78"/>
</dbReference>
<keyword evidence="4" id="KW-1185">Reference proteome</keyword>
<feature type="transmembrane region" description="Helical" evidence="2">
    <location>
        <begin position="269"/>
        <end position="294"/>
    </location>
</feature>
<accession>A0A2S1LYA2</accession>
<feature type="transmembrane region" description="Helical" evidence="2">
    <location>
        <begin position="63"/>
        <end position="88"/>
    </location>
</feature>
<proteinExistence type="predicted"/>
<keyword evidence="2" id="KW-1133">Transmembrane helix</keyword>
<dbReference type="InterPro" id="IPR036390">
    <property type="entry name" value="WH_DNA-bd_sf"/>
</dbReference>
<keyword evidence="3" id="KW-0614">Plasmid</keyword>
<evidence type="ECO:0000256" key="2">
    <source>
        <dbReference type="SAM" id="Phobius"/>
    </source>
</evidence>
<organism evidence="3 4">
    <name type="scientific">Candidatus Borreliella tachyglossi</name>
    <dbReference type="NCBI Taxonomy" id="1964448"/>
    <lineage>
        <taxon>Bacteria</taxon>
        <taxon>Pseudomonadati</taxon>
        <taxon>Spirochaetota</taxon>
        <taxon>Spirochaetia</taxon>
        <taxon>Spirochaetales</taxon>
        <taxon>Borreliaceae</taxon>
        <taxon>Borreliella</taxon>
    </lineage>
</organism>
<keyword evidence="1" id="KW-0175">Coiled coil</keyword>
<keyword evidence="2" id="KW-0812">Transmembrane</keyword>
<dbReference type="AlphaFoldDB" id="A0A2S1LYA2"/>
<sequence>MLVKGDAKRSDFKFNILRESISNLEFFIHNIFLIMLALFLLGFNIVHAYYGLASYIGSNRSDIYFLLPFTISMILIPILTLLYFGSFLRTRGDRLRDNGSNFIIVLGQMLMPIFIFMVLLTHVLSSWASFESFFHMIFNNTIIEIKDRYHETEINTRELLNLRKNGIKSEIFLIDLKIEGNRQRIELARGQYLGLDQRQTHKQKLIDEINAAHLENKNLEELQNKCFNDLENLNMELARLSALRVANNDKLKGISVLTGMSDVVRRDGFYQIFFVYLLLFLSVCLNISLSMLFFRISGAYGQFHRQEFGRDKKNRRIDLTEIPERFCDLLEFVIKNLGKDNRTVKSIEALSKEANISYYTIREDLKKLIYIGFILKEKQRFVVNVDFVRELSKEILNNAFDNAEVMQYRRDLRQKYPAICTFGSTISD</sequence>
<evidence type="ECO:0000256" key="1">
    <source>
        <dbReference type="SAM" id="Coils"/>
    </source>
</evidence>
<dbReference type="OrthoDB" id="351204at2"/>
<reference evidence="3 4" key="1">
    <citation type="submission" date="2018-01" db="EMBL/GenBank/DDBJ databases">
        <title>Genome sequence of Borrelia tachyglossi.</title>
        <authorList>
            <person name="Gofton A.W."/>
        </authorList>
    </citation>
    <scope>NUCLEOTIDE SEQUENCE [LARGE SCALE GENOMIC DNA]</scope>
    <source>
        <strain evidence="3 4">Bc-F10-1268</strain>
        <plasmid evidence="3 4">pl78</plasmid>
    </source>
</reference>
<dbReference type="EMBL" id="CP025786">
    <property type="protein sequence ID" value="AWG43273.1"/>
    <property type="molecule type" value="Genomic_DNA"/>
</dbReference>